<dbReference type="InterPro" id="IPR050490">
    <property type="entry name" value="Bact_solute-bd_prot1"/>
</dbReference>
<dbReference type="PANTHER" id="PTHR43649:SF11">
    <property type="entry name" value="ABC TRANSPORTER SUBSTRATE-BINDING PROTEIN YESO-RELATED"/>
    <property type="match status" value="1"/>
</dbReference>
<dbReference type="InterPro" id="IPR006059">
    <property type="entry name" value="SBP"/>
</dbReference>
<organism evidence="2 3">
    <name type="scientific">Bifidobacterium cebidarum</name>
    <dbReference type="NCBI Taxonomy" id="2650773"/>
    <lineage>
        <taxon>Bacteria</taxon>
        <taxon>Bacillati</taxon>
        <taxon>Actinomycetota</taxon>
        <taxon>Actinomycetes</taxon>
        <taxon>Bifidobacteriales</taxon>
        <taxon>Bifidobacteriaceae</taxon>
        <taxon>Bifidobacterium</taxon>
    </lineage>
</organism>
<accession>A0A6I1G935</accession>
<feature type="chain" id="PRO_5039279211" evidence="1">
    <location>
        <begin position="23"/>
        <end position="437"/>
    </location>
</feature>
<name>A0A6I1G935_9BIFI</name>
<feature type="signal peptide" evidence="1">
    <location>
        <begin position="1"/>
        <end position="22"/>
    </location>
</feature>
<dbReference type="Pfam" id="PF13416">
    <property type="entry name" value="SBP_bac_8"/>
    <property type="match status" value="1"/>
</dbReference>
<dbReference type="EMBL" id="WBVS01000006">
    <property type="protein sequence ID" value="KAB7787946.1"/>
    <property type="molecule type" value="Genomic_DNA"/>
</dbReference>
<evidence type="ECO:0000313" key="2">
    <source>
        <dbReference type="EMBL" id="KAB7787946.1"/>
    </source>
</evidence>
<evidence type="ECO:0000313" key="3">
    <source>
        <dbReference type="Proteomes" id="UP000468413"/>
    </source>
</evidence>
<dbReference type="SUPFAM" id="SSF53850">
    <property type="entry name" value="Periplasmic binding protein-like II"/>
    <property type="match status" value="1"/>
</dbReference>
<gene>
    <name evidence="2" type="ORF">F7D08_1340</name>
</gene>
<keyword evidence="1" id="KW-0732">Signal</keyword>
<dbReference type="Gene3D" id="3.40.190.10">
    <property type="entry name" value="Periplasmic binding protein-like II"/>
    <property type="match status" value="2"/>
</dbReference>
<evidence type="ECO:0000256" key="1">
    <source>
        <dbReference type="SAM" id="SignalP"/>
    </source>
</evidence>
<dbReference type="AlphaFoldDB" id="A0A6I1G935"/>
<keyword evidence="3" id="KW-1185">Reference proteome</keyword>
<reference evidence="2 3" key="1">
    <citation type="submission" date="2019-09" db="EMBL/GenBank/DDBJ databases">
        <title>Characterization of the phylogenetic diversity of two novel species belonging to the genus Bifidobacterium: Bifidobacterium cebidarum sp. nov. and Bifidobacterium leontopitheci sp. nov.</title>
        <authorList>
            <person name="Lugli G.A."/>
            <person name="Duranti S."/>
            <person name="Milani C."/>
            <person name="Turroni F."/>
            <person name="Ventura M."/>
        </authorList>
    </citation>
    <scope>NUCLEOTIDE SEQUENCE [LARGE SCALE GENOMIC DNA]</scope>
    <source>
        <strain evidence="2 3">LMG 31469</strain>
    </source>
</reference>
<dbReference type="Proteomes" id="UP000468413">
    <property type="component" value="Unassembled WGS sequence"/>
</dbReference>
<protein>
    <submittedName>
        <fullName evidence="2">ABC transporter substrate-binding protein</fullName>
    </submittedName>
</protein>
<comment type="caution">
    <text evidence="2">The sequence shown here is derived from an EMBL/GenBank/DDBJ whole genome shotgun (WGS) entry which is preliminary data.</text>
</comment>
<proteinExistence type="predicted"/>
<sequence>MKRMWKKIAAAALSAATLCATAACGSSVGTSDVPVVPADGNVTIRLDWWGGDARIKATEQAVKGFEQEHPNIHVDMEYSDWTGYWDKLAVQSAGGNAPDVMQMDELYLAFYGSMGSLLDLNKASQYLDLSTMDASLKSMGQVEGKQVAAPATTAQYGVIVNNDVLNSLGLTLPDTDQWTWDDFEQFARQVSERSDGKYIGSIAPNNGYGLQLWARQHGENLFRGNSITISPETLASFLQLPADWAKNGVEGNAERWSENTAASLNDTDFGKGKQAMMITQATMITPYAEAAGTQNMTVVPMPQATPGAKTMYLKPGMYWAVSSGSQHPAEAAMLVDYLINNKQAGKVLGTERGIPANNDIRKMLAGEASGTDRAALDFIDTIQPTIGKAPAITPNGASELDKTIVRYQQDVVFGKRKPLDAAKSMIAELQESIDFAS</sequence>
<dbReference type="PROSITE" id="PS51257">
    <property type="entry name" value="PROKAR_LIPOPROTEIN"/>
    <property type="match status" value="1"/>
</dbReference>
<dbReference type="PANTHER" id="PTHR43649">
    <property type="entry name" value="ARABINOSE-BINDING PROTEIN-RELATED"/>
    <property type="match status" value="1"/>
</dbReference>